<evidence type="ECO:0000256" key="1">
    <source>
        <dbReference type="SAM" id="MobiDB-lite"/>
    </source>
</evidence>
<proteinExistence type="predicted"/>
<dbReference type="Proteomes" id="UP001516023">
    <property type="component" value="Unassembled WGS sequence"/>
</dbReference>
<dbReference type="AlphaFoldDB" id="A0ABD3Q9C3"/>
<protein>
    <submittedName>
        <fullName evidence="2">Uncharacterized protein</fullName>
    </submittedName>
</protein>
<comment type="caution">
    <text evidence="2">The sequence shown here is derived from an EMBL/GenBank/DDBJ whole genome shotgun (WGS) entry which is preliminary data.</text>
</comment>
<dbReference type="EMBL" id="JABMIG020000060">
    <property type="protein sequence ID" value="KAL3796765.1"/>
    <property type="molecule type" value="Genomic_DNA"/>
</dbReference>
<gene>
    <name evidence="2" type="ORF">HJC23_010912</name>
</gene>
<feature type="region of interest" description="Disordered" evidence="1">
    <location>
        <begin position="63"/>
        <end position="107"/>
    </location>
</feature>
<evidence type="ECO:0000313" key="3">
    <source>
        <dbReference type="Proteomes" id="UP001516023"/>
    </source>
</evidence>
<keyword evidence="3" id="KW-1185">Reference proteome</keyword>
<name>A0ABD3Q9C3_9STRA</name>
<accession>A0ABD3Q9C3</accession>
<sequence>MSTSHQRGGLRRPLDSINANTITASFSKAAGSATVHQGALKPIKTEKKRGGLLSRGGLFSSILTTSKKRSEKETSGVDDSLTLESPTKKTRVGRVDTLPHSQTMPNVDEDDYSIGIFRRSTKSEVEGRDNFWSDDTEELLCLKLSRPIIESRDDETSPGHVERDLEERDGQEFYEKVRCSLAMELDVGGISSAEHILCLSHGHVKEHETDGLKLEFRE</sequence>
<evidence type="ECO:0000313" key="2">
    <source>
        <dbReference type="EMBL" id="KAL3796765.1"/>
    </source>
</evidence>
<reference evidence="2 3" key="1">
    <citation type="journal article" date="2020" name="G3 (Bethesda)">
        <title>Improved Reference Genome for Cyclotella cryptica CCMP332, a Model for Cell Wall Morphogenesis, Salinity Adaptation, and Lipid Production in Diatoms (Bacillariophyta).</title>
        <authorList>
            <person name="Roberts W.R."/>
            <person name="Downey K.M."/>
            <person name="Ruck E.C."/>
            <person name="Traller J.C."/>
            <person name="Alverson A.J."/>
        </authorList>
    </citation>
    <scope>NUCLEOTIDE SEQUENCE [LARGE SCALE GENOMIC DNA]</scope>
    <source>
        <strain evidence="2 3">CCMP332</strain>
    </source>
</reference>
<organism evidence="2 3">
    <name type="scientific">Cyclotella cryptica</name>
    <dbReference type="NCBI Taxonomy" id="29204"/>
    <lineage>
        <taxon>Eukaryota</taxon>
        <taxon>Sar</taxon>
        <taxon>Stramenopiles</taxon>
        <taxon>Ochrophyta</taxon>
        <taxon>Bacillariophyta</taxon>
        <taxon>Coscinodiscophyceae</taxon>
        <taxon>Thalassiosirophycidae</taxon>
        <taxon>Stephanodiscales</taxon>
        <taxon>Stephanodiscaceae</taxon>
        <taxon>Cyclotella</taxon>
    </lineage>
</organism>